<feature type="region of interest" description="Disordered" evidence="1">
    <location>
        <begin position="361"/>
        <end position="414"/>
    </location>
</feature>
<dbReference type="EMBL" id="CZPT02001359">
    <property type="protein sequence ID" value="SCU70128.1"/>
    <property type="molecule type" value="Genomic_DNA"/>
</dbReference>
<name>A0A1G4ID16_TRYEQ</name>
<feature type="compositionally biased region" description="Basic and acidic residues" evidence="1">
    <location>
        <begin position="361"/>
        <end position="384"/>
    </location>
</feature>
<dbReference type="GeneID" id="92375637"/>
<proteinExistence type="predicted"/>
<sequence>MMISVRKTVNVPTSNHAQGNAQRKKPKKKAEPSATSSVSHESRGGDGERIDQRIPASIQAMLSRSKCSLSESEIKAMVNSTAEDRCTALRMVFEGQSADEAIAFLLGAYNGKDSPKRSKTKSASSLLPIIITGLDNSSVEAARSNEWDAGSTAVFCGSSNSKESLSSAEVAPPLLSMQQTIWNSALLTDCESTAAHSRSVSPSIRMPSPKSHGHQIAKQPLTEVAVNTMSNTHVTSKAMGDHYTQLNATGSPLTMSVTTVPTVTAQGPSKQFNQSTCSAWDERLQTYIVHPNQLRCVGELEKMRTSPDAVRRGGGAALRRLTREGRTHSPVGGIAAARQCAQKPISTRNGELVAPLQMGHDEQHNRGFGNDEKQPQQRQRESKKTAKGVSESGHQEQQAITRDAATAAPKSPSGKENVFARLFSASKYQPQSYAATERSRASTSNIWGGLSPLNSPCMRLCDSVHEESASERHPVERVTSETRFSHYGSALRLQRTQSAIDSRYRTQRQRYFQSFYTQMRKPRSELHTGQVVRPSI</sequence>
<dbReference type="AlphaFoldDB" id="A0A1G4ID16"/>
<dbReference type="VEuPathDB" id="TriTrypDB:TEOVI_000169700"/>
<feature type="region of interest" description="Disordered" evidence="1">
    <location>
        <begin position="307"/>
        <end position="334"/>
    </location>
</feature>
<keyword evidence="3" id="KW-1185">Reference proteome</keyword>
<evidence type="ECO:0000256" key="1">
    <source>
        <dbReference type="SAM" id="MobiDB-lite"/>
    </source>
</evidence>
<feature type="region of interest" description="Disordered" evidence="1">
    <location>
        <begin position="1"/>
        <end position="51"/>
    </location>
</feature>
<gene>
    <name evidence="2" type="ORF">TEOVI_000169700</name>
</gene>
<evidence type="ECO:0000313" key="2">
    <source>
        <dbReference type="EMBL" id="SCU70128.1"/>
    </source>
</evidence>
<evidence type="ECO:0000313" key="3">
    <source>
        <dbReference type="Proteomes" id="UP000195570"/>
    </source>
</evidence>
<protein>
    <submittedName>
        <fullName evidence="2">Uncharacterized protein</fullName>
    </submittedName>
</protein>
<feature type="compositionally biased region" description="Basic and acidic residues" evidence="1">
    <location>
        <begin position="40"/>
        <end position="51"/>
    </location>
</feature>
<organism evidence="2 3">
    <name type="scientific">Trypanosoma equiperdum</name>
    <dbReference type="NCBI Taxonomy" id="5694"/>
    <lineage>
        <taxon>Eukaryota</taxon>
        <taxon>Discoba</taxon>
        <taxon>Euglenozoa</taxon>
        <taxon>Kinetoplastea</taxon>
        <taxon>Metakinetoplastina</taxon>
        <taxon>Trypanosomatida</taxon>
        <taxon>Trypanosomatidae</taxon>
        <taxon>Trypanosoma</taxon>
    </lineage>
</organism>
<comment type="caution">
    <text evidence="2">The sequence shown here is derived from an EMBL/GenBank/DDBJ whole genome shotgun (WGS) entry which is preliminary data.</text>
</comment>
<feature type="compositionally biased region" description="Polar residues" evidence="1">
    <location>
        <begin position="10"/>
        <end position="21"/>
    </location>
</feature>
<dbReference type="Proteomes" id="UP000195570">
    <property type="component" value="Unassembled WGS sequence"/>
</dbReference>
<dbReference type="RefSeq" id="XP_067080999.1">
    <property type="nucleotide sequence ID" value="XM_067224898.1"/>
</dbReference>
<accession>A0A1G4ID16</accession>
<reference evidence="2" key="1">
    <citation type="submission" date="2016-09" db="EMBL/GenBank/DDBJ databases">
        <authorList>
            <person name="Hebert L."/>
            <person name="Moumen B."/>
        </authorList>
    </citation>
    <scope>NUCLEOTIDE SEQUENCE [LARGE SCALE GENOMIC DNA]</scope>
    <source>
        <strain evidence="2">OVI</strain>
    </source>
</reference>